<dbReference type="OrthoDB" id="4759647at2759"/>
<protein>
    <recommendedName>
        <fullName evidence="3">F-box domain-containing protein</fullName>
    </recommendedName>
</protein>
<feature type="transmembrane region" description="Helical" evidence="2">
    <location>
        <begin position="370"/>
        <end position="392"/>
    </location>
</feature>
<dbReference type="AlphaFoldDB" id="A0A8K0TQ91"/>
<dbReference type="PROSITE" id="PS50181">
    <property type="entry name" value="FBOX"/>
    <property type="match status" value="1"/>
</dbReference>
<keyword evidence="2" id="KW-1133">Transmembrane helix</keyword>
<dbReference type="CDD" id="cd09917">
    <property type="entry name" value="F-box_SF"/>
    <property type="match status" value="1"/>
</dbReference>
<feature type="domain" description="F-box" evidence="3">
    <location>
        <begin position="47"/>
        <end position="91"/>
    </location>
</feature>
<feature type="transmembrane region" description="Helical" evidence="2">
    <location>
        <begin position="292"/>
        <end position="314"/>
    </location>
</feature>
<keyword evidence="2" id="KW-0812">Transmembrane</keyword>
<keyword evidence="2" id="KW-0472">Membrane</keyword>
<gene>
    <name evidence="4" type="ORF">B0T11DRAFT_326911</name>
</gene>
<reference evidence="4" key="1">
    <citation type="journal article" date="2021" name="Nat. Commun.">
        <title>Genetic determinants of endophytism in the Arabidopsis root mycobiome.</title>
        <authorList>
            <person name="Mesny F."/>
            <person name="Miyauchi S."/>
            <person name="Thiergart T."/>
            <person name="Pickel B."/>
            <person name="Atanasova L."/>
            <person name="Karlsson M."/>
            <person name="Huettel B."/>
            <person name="Barry K.W."/>
            <person name="Haridas S."/>
            <person name="Chen C."/>
            <person name="Bauer D."/>
            <person name="Andreopoulos W."/>
            <person name="Pangilinan J."/>
            <person name="LaButti K."/>
            <person name="Riley R."/>
            <person name="Lipzen A."/>
            <person name="Clum A."/>
            <person name="Drula E."/>
            <person name="Henrissat B."/>
            <person name="Kohler A."/>
            <person name="Grigoriev I.V."/>
            <person name="Martin F.M."/>
            <person name="Hacquard S."/>
        </authorList>
    </citation>
    <scope>NUCLEOTIDE SEQUENCE</scope>
    <source>
        <strain evidence="4">MPI-CAGE-AT-0016</strain>
    </source>
</reference>
<feature type="transmembrane region" description="Helical" evidence="2">
    <location>
        <begin position="227"/>
        <end position="254"/>
    </location>
</feature>
<keyword evidence="5" id="KW-1185">Reference proteome</keyword>
<name>A0A8K0TQ91_9PEZI</name>
<sequence length="430" mass="48571">MAPPPPPASLDASQMEASSGEKPSEKHGEIITTVPIFPPNPYRRNQYASLLFLPMELQFLIYSNLNYGDLQKLRATNRYFRQLISLDFIRICLGSPTTDAELRFVCRSCMRYDPVGRRLVWPLAHRGQADPVTGRIVVRDDGSDEEDEAPPPNYPGPGLPFSALCSDCAFRAGQLSPGEYVLMDGGERKVRICRWCGWPCHGHQDWGRDMENNGLRNAWELHPRCALIYQMVIIGYYVLVCIRSGIALVTYILLWRTFADQQLVVIPSVMGFLLMGVILGIIYVRGREVRTYHVVGSLEFSVLALGIPPLYVVIKTIEKEYDAGVIAAEILLIMHLIIRLINVLGNFILFLEYDVTKHHAPDVPPLRKHFLNPLIAGLVFWTSPSALENMWIGKGKHKKGKSFRRGMKRFWEHAKKSIVEYGNAHGNAVA</sequence>
<dbReference type="SUPFAM" id="SSF81383">
    <property type="entry name" value="F-box domain"/>
    <property type="match status" value="1"/>
</dbReference>
<dbReference type="EMBL" id="JAGPXD010000002">
    <property type="protein sequence ID" value="KAH7368762.1"/>
    <property type="molecule type" value="Genomic_DNA"/>
</dbReference>
<dbReference type="Proteomes" id="UP000813385">
    <property type="component" value="Unassembled WGS sequence"/>
</dbReference>
<proteinExistence type="predicted"/>
<feature type="transmembrane region" description="Helical" evidence="2">
    <location>
        <begin position="263"/>
        <end position="286"/>
    </location>
</feature>
<comment type="caution">
    <text evidence="4">The sequence shown here is derived from an EMBL/GenBank/DDBJ whole genome shotgun (WGS) entry which is preliminary data.</text>
</comment>
<evidence type="ECO:0000259" key="3">
    <source>
        <dbReference type="PROSITE" id="PS50181"/>
    </source>
</evidence>
<organism evidence="4 5">
    <name type="scientific">Plectosphaerella cucumerina</name>
    <dbReference type="NCBI Taxonomy" id="40658"/>
    <lineage>
        <taxon>Eukaryota</taxon>
        <taxon>Fungi</taxon>
        <taxon>Dikarya</taxon>
        <taxon>Ascomycota</taxon>
        <taxon>Pezizomycotina</taxon>
        <taxon>Sordariomycetes</taxon>
        <taxon>Hypocreomycetidae</taxon>
        <taxon>Glomerellales</taxon>
        <taxon>Plectosphaerellaceae</taxon>
        <taxon>Plectosphaerella</taxon>
    </lineage>
</organism>
<accession>A0A8K0TQ91</accession>
<evidence type="ECO:0000313" key="4">
    <source>
        <dbReference type="EMBL" id="KAH7368762.1"/>
    </source>
</evidence>
<evidence type="ECO:0000256" key="1">
    <source>
        <dbReference type="SAM" id="MobiDB-lite"/>
    </source>
</evidence>
<dbReference type="InterPro" id="IPR001810">
    <property type="entry name" value="F-box_dom"/>
</dbReference>
<evidence type="ECO:0000313" key="5">
    <source>
        <dbReference type="Proteomes" id="UP000813385"/>
    </source>
</evidence>
<feature type="region of interest" description="Disordered" evidence="1">
    <location>
        <begin position="1"/>
        <end position="29"/>
    </location>
</feature>
<dbReference type="InterPro" id="IPR036047">
    <property type="entry name" value="F-box-like_dom_sf"/>
</dbReference>
<evidence type="ECO:0000256" key="2">
    <source>
        <dbReference type="SAM" id="Phobius"/>
    </source>
</evidence>
<feature type="transmembrane region" description="Helical" evidence="2">
    <location>
        <begin position="326"/>
        <end position="350"/>
    </location>
</feature>